<dbReference type="GO" id="GO:0008413">
    <property type="term" value="F:8-oxo-7,8-dihydroguanosine triphosphate pyrophosphatase activity"/>
    <property type="evidence" value="ECO:0007669"/>
    <property type="project" value="TreeGrafter"/>
</dbReference>
<comment type="cofactor">
    <cofactor evidence="1">
        <name>Mg(2+)</name>
        <dbReference type="ChEBI" id="CHEBI:18420"/>
    </cofactor>
</comment>
<dbReference type="STRING" id="690850.Desaf_0031"/>
<dbReference type="GO" id="GO:0044716">
    <property type="term" value="F:8-oxo-GDP phosphatase activity"/>
    <property type="evidence" value="ECO:0007669"/>
    <property type="project" value="TreeGrafter"/>
</dbReference>
<dbReference type="Gene3D" id="3.90.79.10">
    <property type="entry name" value="Nucleoside Triphosphate Pyrophosphohydrolase"/>
    <property type="match status" value="1"/>
</dbReference>
<sequence>MNTAKLTDVVAGIIWRDGRFLAVDRPEGKAMAGWWEFPGGKVNEGETYGQALARELHEELGITPTEFDYWREKVHAYEHATVRLRFYHVRVFLGEPRGLEGQRLKWLSPHEPPNVPFLPADEEVLAQLARL</sequence>
<evidence type="ECO:0000256" key="5">
    <source>
        <dbReference type="ARBA" id="ARBA00022723"/>
    </source>
</evidence>
<evidence type="ECO:0000256" key="2">
    <source>
        <dbReference type="ARBA" id="ARBA00005582"/>
    </source>
</evidence>
<dbReference type="PANTHER" id="PTHR47707">
    <property type="entry name" value="8-OXO-DGTP DIPHOSPHATASE"/>
    <property type="match status" value="1"/>
</dbReference>
<evidence type="ECO:0000256" key="4">
    <source>
        <dbReference type="ARBA" id="ARBA00022705"/>
    </source>
</evidence>
<dbReference type="Proteomes" id="UP000007844">
    <property type="component" value="Chromosome"/>
</dbReference>
<proteinExistence type="inferred from homology"/>
<dbReference type="GO" id="GO:0006260">
    <property type="term" value="P:DNA replication"/>
    <property type="evidence" value="ECO:0007669"/>
    <property type="project" value="UniProtKB-KW"/>
</dbReference>
<dbReference type="EC" id="3.6.1.55" evidence="12"/>
<keyword evidence="7 18" id="KW-0378">Hydrolase</keyword>
<evidence type="ECO:0000313" key="19">
    <source>
        <dbReference type="Proteomes" id="UP000007844"/>
    </source>
</evidence>
<dbReference type="HOGENOM" id="CLU_037162_19_2_7"/>
<evidence type="ECO:0000256" key="15">
    <source>
        <dbReference type="ARBA" id="ARBA00041979"/>
    </source>
</evidence>
<comment type="catalytic activity">
    <reaction evidence="11">
        <text>8-oxo-GTP + H2O = 8-oxo-GMP + diphosphate + H(+)</text>
        <dbReference type="Rhea" id="RHEA:67616"/>
        <dbReference type="ChEBI" id="CHEBI:15377"/>
        <dbReference type="ChEBI" id="CHEBI:15378"/>
        <dbReference type="ChEBI" id="CHEBI:33019"/>
        <dbReference type="ChEBI" id="CHEBI:143553"/>
        <dbReference type="ChEBI" id="CHEBI:145694"/>
    </reaction>
</comment>
<dbReference type="EMBL" id="CP003221">
    <property type="protein sequence ID" value="EGJ48396.1"/>
    <property type="molecule type" value="Genomic_DNA"/>
</dbReference>
<comment type="similarity">
    <text evidence="2">Belongs to the Nudix hydrolase family.</text>
</comment>
<dbReference type="GO" id="GO:0046872">
    <property type="term" value="F:metal ion binding"/>
    <property type="evidence" value="ECO:0007669"/>
    <property type="project" value="UniProtKB-KW"/>
</dbReference>
<evidence type="ECO:0000256" key="9">
    <source>
        <dbReference type="ARBA" id="ARBA00023204"/>
    </source>
</evidence>
<keyword evidence="5" id="KW-0479">Metal-binding</keyword>
<reference evidence="18 19" key="1">
    <citation type="journal article" date="2011" name="J. Bacteriol.">
        <title>Genome sequence of the mercury-methylating and pleomorphic Desulfovibrio africanus Strain Walvis Bay.</title>
        <authorList>
            <person name="Brown S.D."/>
            <person name="Wall J.D."/>
            <person name="Kucken A.M."/>
            <person name="Gilmour C.C."/>
            <person name="Podar M."/>
            <person name="Brandt C.C."/>
            <person name="Teshima H."/>
            <person name="Detter J.C."/>
            <person name="Han C.S."/>
            <person name="Land M.L."/>
            <person name="Lucas S."/>
            <person name="Han J."/>
            <person name="Pennacchio L."/>
            <person name="Nolan M."/>
            <person name="Pitluck S."/>
            <person name="Woyke T."/>
            <person name="Goodwin L."/>
            <person name="Palumbo A.V."/>
            <person name="Elias D.A."/>
        </authorList>
    </citation>
    <scope>NUCLEOTIDE SEQUENCE [LARGE SCALE GENOMIC DNA]</scope>
    <source>
        <strain evidence="18 19">Walvis Bay</strain>
    </source>
</reference>
<evidence type="ECO:0000256" key="10">
    <source>
        <dbReference type="ARBA" id="ARBA00035861"/>
    </source>
</evidence>
<dbReference type="PROSITE" id="PS51462">
    <property type="entry name" value="NUDIX"/>
    <property type="match status" value="1"/>
</dbReference>
<dbReference type="GO" id="GO:0035539">
    <property type="term" value="F:8-oxo-7,8-dihydrodeoxyguanosine triphosphate pyrophosphatase activity"/>
    <property type="evidence" value="ECO:0007669"/>
    <property type="project" value="UniProtKB-EC"/>
</dbReference>
<keyword evidence="8" id="KW-0460">Magnesium</keyword>
<keyword evidence="19" id="KW-1185">Reference proteome</keyword>
<comment type="catalytic activity">
    <reaction evidence="10">
        <text>8-oxo-dGTP + H2O = 8-oxo-dGMP + diphosphate + H(+)</text>
        <dbReference type="Rhea" id="RHEA:31575"/>
        <dbReference type="ChEBI" id="CHEBI:15377"/>
        <dbReference type="ChEBI" id="CHEBI:15378"/>
        <dbReference type="ChEBI" id="CHEBI:33019"/>
        <dbReference type="ChEBI" id="CHEBI:63224"/>
        <dbReference type="ChEBI" id="CHEBI:77896"/>
        <dbReference type="EC" id="3.6.1.55"/>
    </reaction>
</comment>
<dbReference type="RefSeq" id="WP_014258274.1">
    <property type="nucleotide sequence ID" value="NC_016629.1"/>
</dbReference>
<dbReference type="Pfam" id="PF14815">
    <property type="entry name" value="NUDIX_4"/>
    <property type="match status" value="1"/>
</dbReference>
<protein>
    <recommendedName>
        <fullName evidence="13">8-oxo-dGTP diphosphatase</fullName>
        <ecNumber evidence="12">3.6.1.55</ecNumber>
    </recommendedName>
    <alternativeName>
        <fullName evidence="16">7,8-dihydro-8-oxoguanine-triphosphatase</fullName>
    </alternativeName>
    <alternativeName>
        <fullName evidence="15">Mutator protein MutT</fullName>
    </alternativeName>
    <alternativeName>
        <fullName evidence="14">dGTP pyrophosphohydrolase</fullName>
    </alternativeName>
</protein>
<keyword evidence="9" id="KW-0234">DNA repair</keyword>
<keyword evidence="4" id="KW-0235">DNA replication</keyword>
<evidence type="ECO:0000256" key="8">
    <source>
        <dbReference type="ARBA" id="ARBA00022842"/>
    </source>
</evidence>
<dbReference type="PANTHER" id="PTHR47707:SF1">
    <property type="entry name" value="NUDIX HYDROLASE FAMILY PROTEIN"/>
    <property type="match status" value="1"/>
</dbReference>
<dbReference type="InterPro" id="IPR020476">
    <property type="entry name" value="Nudix_hydrolase"/>
</dbReference>
<dbReference type="eggNOG" id="COG0494">
    <property type="taxonomic scope" value="Bacteria"/>
</dbReference>
<evidence type="ECO:0000313" key="18">
    <source>
        <dbReference type="EMBL" id="EGJ48396.1"/>
    </source>
</evidence>
<dbReference type="InterPro" id="IPR029119">
    <property type="entry name" value="MutY_C"/>
</dbReference>
<evidence type="ECO:0000256" key="1">
    <source>
        <dbReference type="ARBA" id="ARBA00001946"/>
    </source>
</evidence>
<keyword evidence="3" id="KW-0515">Mutator protein</keyword>
<evidence type="ECO:0000256" key="12">
    <source>
        <dbReference type="ARBA" id="ARBA00038905"/>
    </source>
</evidence>
<organism evidence="18 19">
    <name type="scientific">Desulfocurvibacter africanus subsp. africanus str. Walvis Bay</name>
    <dbReference type="NCBI Taxonomy" id="690850"/>
    <lineage>
        <taxon>Bacteria</taxon>
        <taxon>Pseudomonadati</taxon>
        <taxon>Thermodesulfobacteriota</taxon>
        <taxon>Desulfovibrionia</taxon>
        <taxon>Desulfovibrionales</taxon>
        <taxon>Desulfovibrionaceae</taxon>
        <taxon>Desulfocurvibacter</taxon>
    </lineage>
</organism>
<dbReference type="SUPFAM" id="SSF55811">
    <property type="entry name" value="Nudix"/>
    <property type="match status" value="1"/>
</dbReference>
<keyword evidence="6" id="KW-0227">DNA damage</keyword>
<dbReference type="GO" id="GO:0044715">
    <property type="term" value="F:8-oxo-dGDP phosphatase activity"/>
    <property type="evidence" value="ECO:0007669"/>
    <property type="project" value="TreeGrafter"/>
</dbReference>
<dbReference type="AlphaFoldDB" id="F3YV78"/>
<evidence type="ECO:0000256" key="7">
    <source>
        <dbReference type="ARBA" id="ARBA00022801"/>
    </source>
</evidence>
<gene>
    <name evidence="18" type="ORF">Desaf_0031</name>
</gene>
<evidence type="ECO:0000256" key="13">
    <source>
        <dbReference type="ARBA" id="ARBA00040794"/>
    </source>
</evidence>
<accession>F3YV78</accession>
<dbReference type="KEGG" id="daf:Desaf_0031"/>
<dbReference type="PROSITE" id="PS00893">
    <property type="entry name" value="NUDIX_BOX"/>
    <property type="match status" value="1"/>
</dbReference>
<evidence type="ECO:0000256" key="16">
    <source>
        <dbReference type="ARBA" id="ARBA00042798"/>
    </source>
</evidence>
<evidence type="ECO:0000256" key="11">
    <source>
        <dbReference type="ARBA" id="ARBA00036904"/>
    </source>
</evidence>
<dbReference type="InterPro" id="IPR020084">
    <property type="entry name" value="NUDIX_hydrolase_CS"/>
</dbReference>
<dbReference type="CDD" id="cd03425">
    <property type="entry name" value="NUDIX_MutT_NudA_like"/>
    <property type="match status" value="1"/>
</dbReference>
<dbReference type="InterPro" id="IPR047127">
    <property type="entry name" value="MutT-like"/>
</dbReference>
<evidence type="ECO:0000256" key="6">
    <source>
        <dbReference type="ARBA" id="ARBA00022763"/>
    </source>
</evidence>
<feature type="domain" description="Nudix hydrolase" evidence="17">
    <location>
        <begin position="5"/>
        <end position="131"/>
    </location>
</feature>
<evidence type="ECO:0000256" key="3">
    <source>
        <dbReference type="ARBA" id="ARBA00022457"/>
    </source>
</evidence>
<dbReference type="InterPro" id="IPR015797">
    <property type="entry name" value="NUDIX_hydrolase-like_dom_sf"/>
</dbReference>
<dbReference type="PRINTS" id="PR00502">
    <property type="entry name" value="NUDIXFAMILY"/>
</dbReference>
<evidence type="ECO:0000256" key="14">
    <source>
        <dbReference type="ARBA" id="ARBA00041592"/>
    </source>
</evidence>
<evidence type="ECO:0000259" key="17">
    <source>
        <dbReference type="PROSITE" id="PS51462"/>
    </source>
</evidence>
<name>F3YV78_DESAF</name>
<dbReference type="GO" id="GO:0006281">
    <property type="term" value="P:DNA repair"/>
    <property type="evidence" value="ECO:0007669"/>
    <property type="project" value="UniProtKB-KW"/>
</dbReference>
<dbReference type="InterPro" id="IPR000086">
    <property type="entry name" value="NUDIX_hydrolase_dom"/>
</dbReference>